<gene>
    <name evidence="1" type="ORF">HLV38_04295</name>
</gene>
<protein>
    <submittedName>
        <fullName evidence="1">Uncharacterized protein</fullName>
    </submittedName>
</protein>
<name>A0A6M8J485_9ACTN</name>
<keyword evidence="2" id="KW-1185">Reference proteome</keyword>
<dbReference type="EMBL" id="CP053716">
    <property type="protein sequence ID" value="QKF07423.1"/>
    <property type="molecule type" value="Genomic_DNA"/>
</dbReference>
<sequence length="93" mass="9512">MVEAIALGILAGILGFLPLALAQRGARRATGVRGSGSITMLLLGTLSSSLVLGACTAVCLLFFRDVALPFALAEFGALVAAAVSLSVYQVYVR</sequence>
<proteinExistence type="predicted"/>
<dbReference type="KEGG" id="bwa:HLV38_04295"/>
<dbReference type="AlphaFoldDB" id="A0A6M8J485"/>
<evidence type="ECO:0000313" key="1">
    <source>
        <dbReference type="EMBL" id="QKF07423.1"/>
    </source>
</evidence>
<dbReference type="RefSeq" id="WP_172163842.1">
    <property type="nucleotide sequence ID" value="NZ_CP053716.1"/>
</dbReference>
<reference evidence="2" key="1">
    <citation type="submission" date="2020-05" db="EMBL/GenBank/DDBJ databases">
        <title>Novel species in genus Nocardioides.</title>
        <authorList>
            <person name="Zhang G."/>
        </authorList>
    </citation>
    <scope>NUCLEOTIDE SEQUENCE [LARGE SCALE GENOMIC DNA]</scope>
    <source>
        <strain evidence="2">zg-1050</strain>
    </source>
</reference>
<organism evidence="1 2">
    <name type="scientific">Berryella wangjianweii</name>
    <dbReference type="NCBI Taxonomy" id="2734634"/>
    <lineage>
        <taxon>Bacteria</taxon>
        <taxon>Bacillati</taxon>
        <taxon>Actinomycetota</taxon>
        <taxon>Coriobacteriia</taxon>
        <taxon>Eggerthellales</taxon>
        <taxon>Eggerthellaceae</taxon>
        <taxon>Berryella</taxon>
    </lineage>
</organism>
<accession>A0A6M8J485</accession>
<evidence type="ECO:0000313" key="2">
    <source>
        <dbReference type="Proteomes" id="UP000503297"/>
    </source>
</evidence>
<dbReference type="Proteomes" id="UP000503297">
    <property type="component" value="Chromosome"/>
</dbReference>